<dbReference type="GO" id="GO:0016787">
    <property type="term" value="F:hydrolase activity"/>
    <property type="evidence" value="ECO:0007669"/>
    <property type="project" value="UniProtKB-KW"/>
</dbReference>
<feature type="non-terminal residue" evidence="3">
    <location>
        <position position="241"/>
    </location>
</feature>
<dbReference type="EMBL" id="UINC01180935">
    <property type="protein sequence ID" value="SVD90373.1"/>
    <property type="molecule type" value="Genomic_DNA"/>
</dbReference>
<feature type="domain" description="Beta-lactamase-related" evidence="2">
    <location>
        <begin position="87"/>
        <end position="237"/>
    </location>
</feature>
<proteinExistence type="predicted"/>
<dbReference type="Pfam" id="PF00144">
    <property type="entry name" value="Beta-lactamase"/>
    <property type="match status" value="1"/>
</dbReference>
<gene>
    <name evidence="3" type="ORF">METZ01_LOCUS443227</name>
</gene>
<evidence type="ECO:0000313" key="3">
    <source>
        <dbReference type="EMBL" id="SVD90373.1"/>
    </source>
</evidence>
<dbReference type="PANTHER" id="PTHR43283">
    <property type="entry name" value="BETA-LACTAMASE-RELATED"/>
    <property type="match status" value="1"/>
</dbReference>
<protein>
    <recommendedName>
        <fullName evidence="2">Beta-lactamase-related domain-containing protein</fullName>
    </recommendedName>
</protein>
<sequence length="241" mass="26617">MIEYYPDAEHWHSADPAARGFDSARLTDALEFAATQEITASKDLTEMIPKGERHPYDRQLGPIKSRSAAAGLVVKDGYLIGQFGPVDSVEVTFSCSKSYLSATAGLAYDDGLIDDLHNPVGDSVKDGGFDSAHNTQITWRHLLQQTSEWEGELFGVPDWIDRGRQVNSTPGMEAGTIGGSAAASENYRNLQTPGTFWEYNDVRVNRTALSLLRLYQTPLPEILKTRIMDPIGASQTWQWHG</sequence>
<keyword evidence="1" id="KW-0378">Hydrolase</keyword>
<evidence type="ECO:0000256" key="1">
    <source>
        <dbReference type="ARBA" id="ARBA00022801"/>
    </source>
</evidence>
<dbReference type="InterPro" id="IPR001466">
    <property type="entry name" value="Beta-lactam-related"/>
</dbReference>
<dbReference type="PANTHER" id="PTHR43283:SF11">
    <property type="entry name" value="BETA-LACTAMASE-RELATED DOMAIN-CONTAINING PROTEIN"/>
    <property type="match status" value="1"/>
</dbReference>
<dbReference type="InterPro" id="IPR050789">
    <property type="entry name" value="Diverse_Enzym_Activities"/>
</dbReference>
<dbReference type="Gene3D" id="3.40.710.10">
    <property type="entry name" value="DD-peptidase/beta-lactamase superfamily"/>
    <property type="match status" value="1"/>
</dbReference>
<name>A0A382Z4K0_9ZZZZ</name>
<accession>A0A382Z4K0</accession>
<organism evidence="3">
    <name type="scientific">marine metagenome</name>
    <dbReference type="NCBI Taxonomy" id="408172"/>
    <lineage>
        <taxon>unclassified sequences</taxon>
        <taxon>metagenomes</taxon>
        <taxon>ecological metagenomes</taxon>
    </lineage>
</organism>
<dbReference type="AlphaFoldDB" id="A0A382Z4K0"/>
<dbReference type="SUPFAM" id="SSF56601">
    <property type="entry name" value="beta-lactamase/transpeptidase-like"/>
    <property type="match status" value="1"/>
</dbReference>
<reference evidence="3" key="1">
    <citation type="submission" date="2018-05" db="EMBL/GenBank/DDBJ databases">
        <authorList>
            <person name="Lanie J.A."/>
            <person name="Ng W.-L."/>
            <person name="Kazmierczak K.M."/>
            <person name="Andrzejewski T.M."/>
            <person name="Davidsen T.M."/>
            <person name="Wayne K.J."/>
            <person name="Tettelin H."/>
            <person name="Glass J.I."/>
            <person name="Rusch D."/>
            <person name="Podicherti R."/>
            <person name="Tsui H.-C.T."/>
            <person name="Winkler M.E."/>
        </authorList>
    </citation>
    <scope>NUCLEOTIDE SEQUENCE</scope>
</reference>
<dbReference type="InterPro" id="IPR012338">
    <property type="entry name" value="Beta-lactam/transpept-like"/>
</dbReference>
<evidence type="ECO:0000259" key="2">
    <source>
        <dbReference type="Pfam" id="PF00144"/>
    </source>
</evidence>